<reference evidence="1" key="1">
    <citation type="submission" date="2020-05" db="EMBL/GenBank/DDBJ databases">
        <authorList>
            <person name="Chiriac C."/>
            <person name="Salcher M."/>
            <person name="Ghai R."/>
            <person name="Kavagutti S V."/>
        </authorList>
    </citation>
    <scope>NUCLEOTIDE SEQUENCE</scope>
</reference>
<evidence type="ECO:0000313" key="1">
    <source>
        <dbReference type="EMBL" id="CAB4749913.1"/>
    </source>
</evidence>
<accession>A0A6J6TTW2</accession>
<name>A0A6J6TTW2_9ZZZZ</name>
<organism evidence="1">
    <name type="scientific">freshwater metagenome</name>
    <dbReference type="NCBI Taxonomy" id="449393"/>
    <lineage>
        <taxon>unclassified sequences</taxon>
        <taxon>metagenomes</taxon>
        <taxon>ecological metagenomes</taxon>
    </lineage>
</organism>
<gene>
    <name evidence="1" type="ORF">UFOPK2786_01233</name>
</gene>
<proteinExistence type="predicted"/>
<dbReference type="AlphaFoldDB" id="A0A6J6TTW2"/>
<sequence>MGLPLDGWTKQFAKTCAVTVTSVPGDPSPIGVLPTLAMLVDVAGSAAQPVSAHFSTIVKEGRDADAPRAAPYVAPAKVSPERARPLANVNPSAMTSIGFVRLRPAVLAGSQSEPAVPSCDAASCQLDAFTVVSVAGRAFG</sequence>
<protein>
    <submittedName>
        <fullName evidence="1">Unannotated protein</fullName>
    </submittedName>
</protein>
<dbReference type="EMBL" id="CAEZYW010000198">
    <property type="protein sequence ID" value="CAB4749913.1"/>
    <property type="molecule type" value="Genomic_DNA"/>
</dbReference>